<proteinExistence type="predicted"/>
<dbReference type="OrthoDB" id="5808629at2"/>
<dbReference type="EMBL" id="MZGW01000009">
    <property type="protein sequence ID" value="OPJ54957.1"/>
    <property type="molecule type" value="Genomic_DNA"/>
</dbReference>
<gene>
    <name evidence="2" type="primary">grdI</name>
    <name evidence="2" type="ORF">CLOTH_17690</name>
</gene>
<name>A0A1V4I5W1_9FIRM</name>
<dbReference type="InterPro" id="IPR015417">
    <property type="entry name" value="Gly_reductase_pB_sua/b"/>
</dbReference>
<dbReference type="InterPro" id="IPR016585">
    <property type="entry name" value="Gly/sarc/bet_Rdtase_B_asu/bsu"/>
</dbReference>
<dbReference type="STRING" id="29349.CLOTH_17690"/>
<comment type="caution">
    <text evidence="2">The sequence shown here is derived from an EMBL/GenBank/DDBJ whole genome shotgun (WGS) entry which is preliminary data.</text>
</comment>
<evidence type="ECO:0000313" key="3">
    <source>
        <dbReference type="Proteomes" id="UP000190140"/>
    </source>
</evidence>
<protein>
    <submittedName>
        <fullName evidence="2">Betaine reductase complex component B subunit alpha</fullName>
        <ecNumber evidence="2">1.21.4.4</ecNumber>
    </submittedName>
</protein>
<keyword evidence="1 2" id="KW-0560">Oxidoreductase</keyword>
<dbReference type="Proteomes" id="UP000190140">
    <property type="component" value="Unassembled WGS sequence"/>
</dbReference>
<dbReference type="RefSeq" id="WP_079413206.1">
    <property type="nucleotide sequence ID" value="NZ_MZGW01000009.1"/>
</dbReference>
<dbReference type="GO" id="GO:0033795">
    <property type="term" value="F:betaine reductase activity"/>
    <property type="evidence" value="ECO:0007669"/>
    <property type="project" value="UniProtKB-EC"/>
</dbReference>
<reference evidence="2 3" key="1">
    <citation type="submission" date="2017-03" db="EMBL/GenBank/DDBJ databases">
        <title>Genome sequence of Clostridium thermoalcaliphilum DSM 7309.</title>
        <authorList>
            <person name="Poehlein A."/>
            <person name="Daniel R."/>
        </authorList>
    </citation>
    <scope>NUCLEOTIDE SEQUENCE [LARGE SCALE GENOMIC DNA]</scope>
    <source>
        <strain evidence="2 3">DSM 7309</strain>
    </source>
</reference>
<organism evidence="2 3">
    <name type="scientific">Alkalithermobacter paradoxus</name>
    <dbReference type="NCBI Taxonomy" id="29349"/>
    <lineage>
        <taxon>Bacteria</taxon>
        <taxon>Bacillati</taxon>
        <taxon>Bacillota</taxon>
        <taxon>Clostridia</taxon>
        <taxon>Peptostreptococcales</taxon>
        <taxon>Tepidibacteraceae</taxon>
        <taxon>Alkalithermobacter</taxon>
    </lineage>
</organism>
<dbReference type="AlphaFoldDB" id="A0A1V4I5W1"/>
<accession>A0A1V4I5W1</accession>
<dbReference type="PIRSF" id="PIRSF011588">
    <property type="entry name" value="Gly_sarc_betain_red_a/b"/>
    <property type="match status" value="1"/>
</dbReference>
<evidence type="ECO:0000313" key="2">
    <source>
        <dbReference type="EMBL" id="OPJ54957.1"/>
    </source>
</evidence>
<sequence length="441" mass="48674">MRLEIGNFYVKDIIFGNETSYRDGILSINKEEALKIVKEDEHITYADIVIAKPGDEVRIVPVKEAIEPRYRVGGGPIFPGVTGDLMQCGNGKTHALKGCSVLVVGKHWGGFQDGLIDMSGEGAKYTLFSSLKNICLVADTDEEFERYEQQKKNRALRWAGMRLAEYIGNCVKDLEPHETEIYELDPVTKRSKEINDLPNVVFVMQPQSQMEELGYNDLVYGWDCNRMLPTFMHPNEVLDGAMISGSFMPCSSKWSTYDFQNFPMIKRLYQEHGKTINFIGVIMSNLNVALEQKERAALFVAQMAKSLGADAAVVAEEGYGNPDADFIACIVALEDAGVKTVGLTNECTGRDGASQPLVTLDRKANAIVSCGNVSELIKLPPMKTVIGELKSLARDGLSGGWADDEILGPSVKEDGSIIMENNSMFCGDRVAGWSTKTMVEY</sequence>
<dbReference type="EC" id="1.21.4.4" evidence="2"/>
<dbReference type="Pfam" id="PF09338">
    <property type="entry name" value="Gly_reductase"/>
    <property type="match status" value="1"/>
</dbReference>
<keyword evidence="3" id="KW-1185">Reference proteome</keyword>
<evidence type="ECO:0000256" key="1">
    <source>
        <dbReference type="ARBA" id="ARBA00023002"/>
    </source>
</evidence>